<sequence>MKPETLVLKPEFVGKAIYEGFEQGPRVVNGKQGSYLRHQLFSEKHGIFHVITASTVSTIEAGKTVECVNPILFIDFGVNGRNVEPAKNVLAENLLVVK</sequence>
<dbReference type="RefSeq" id="WP_124776399.1">
    <property type="nucleotide sequence ID" value="NZ_RQZA01000003.1"/>
</dbReference>
<evidence type="ECO:0008006" key="3">
    <source>
        <dbReference type="Google" id="ProtNLM"/>
    </source>
</evidence>
<dbReference type="EMBL" id="RQZA01000003">
    <property type="protein sequence ID" value="RRD31490.1"/>
    <property type="molecule type" value="Genomic_DNA"/>
</dbReference>
<comment type="caution">
    <text evidence="1">The sequence shown here is derived from an EMBL/GenBank/DDBJ whole genome shotgun (WGS) entry which is preliminary data.</text>
</comment>
<reference evidence="1 2" key="1">
    <citation type="submission" date="2018-11" db="EMBL/GenBank/DDBJ databases">
        <title>Genomes From Bacteria Associated with the Canine Oral Cavity: a Test Case for Automated Genome-Based Taxonomic Assignment.</title>
        <authorList>
            <person name="Coil D.A."/>
            <person name="Jospin G."/>
            <person name="Darling A.E."/>
            <person name="Wallis C."/>
            <person name="Davis I.J."/>
            <person name="Harris S."/>
            <person name="Eisen J.A."/>
            <person name="Holcombe L.J."/>
            <person name="O'Flynn C."/>
        </authorList>
    </citation>
    <scope>NUCLEOTIDE SEQUENCE [LARGE SCALE GENOMIC DNA]</scope>
    <source>
        <strain evidence="1 2">OH4621_COT-116</strain>
    </source>
</reference>
<keyword evidence="2" id="KW-1185">Reference proteome</keyword>
<dbReference type="AlphaFoldDB" id="A0A3P1VDI2"/>
<organism evidence="1 2">
    <name type="scientific">Streptococcus minor</name>
    <dbReference type="NCBI Taxonomy" id="229549"/>
    <lineage>
        <taxon>Bacteria</taxon>
        <taxon>Bacillati</taxon>
        <taxon>Bacillota</taxon>
        <taxon>Bacilli</taxon>
        <taxon>Lactobacillales</taxon>
        <taxon>Streptococcaceae</taxon>
        <taxon>Streptococcus</taxon>
    </lineage>
</organism>
<name>A0A3P1VDI2_9STRE</name>
<evidence type="ECO:0000313" key="1">
    <source>
        <dbReference type="EMBL" id="RRD31490.1"/>
    </source>
</evidence>
<accession>A0A3P1VDI2</accession>
<protein>
    <recommendedName>
        <fullName evidence="3">Cytoplasmic protein</fullName>
    </recommendedName>
</protein>
<evidence type="ECO:0000313" key="2">
    <source>
        <dbReference type="Proteomes" id="UP000281771"/>
    </source>
</evidence>
<dbReference type="Proteomes" id="UP000281771">
    <property type="component" value="Unassembled WGS sequence"/>
</dbReference>
<proteinExistence type="predicted"/>
<gene>
    <name evidence="1" type="ORF">EII38_04500</name>
</gene>